<name>A0A6P6XK62_DERPT</name>
<comment type="similarity">
    <text evidence="2 6">Belongs to the DP1 family.</text>
</comment>
<evidence type="ECO:0000256" key="4">
    <source>
        <dbReference type="ARBA" id="ARBA00022989"/>
    </source>
</evidence>
<dbReference type="Pfam" id="PF03134">
    <property type="entry name" value="TB2_DP1_HVA22"/>
    <property type="match status" value="1"/>
</dbReference>
<sequence>METYYKFLDFIQFGLVPRIPWLQQTVTNLEQCLNIPQRYIIQAFVVFIFWTMATSYFCILLKYIIFYLYPTYQTIRVIHTNANKSELIHWLNYWTVFACIMPIEHYAHNIINSIPFISFIQLIFGYWCYSNYFNGSRIIMERYLLPLYQWIEKNSIDQIGSKAIDQLIEFSNKQNNNVKKKVQKFSTETVTNKLNKKL</sequence>
<accession>A0A6P6XK62</accession>
<dbReference type="Proteomes" id="UP000515146">
    <property type="component" value="Unplaced"/>
</dbReference>
<dbReference type="PANTHER" id="PTHR12300:SF161">
    <property type="entry name" value="RECEPTOR EXPRESSION-ENHANCING PROTEIN"/>
    <property type="match status" value="1"/>
</dbReference>
<comment type="subcellular location">
    <subcellularLocation>
        <location evidence="1 6">Membrane</location>
        <topology evidence="1 6">Multi-pass membrane protein</topology>
    </subcellularLocation>
</comment>
<dbReference type="PANTHER" id="PTHR12300">
    <property type="entry name" value="HVA22-LIKE PROTEINS"/>
    <property type="match status" value="1"/>
</dbReference>
<keyword evidence="7" id="KW-1185">Reference proteome</keyword>
<dbReference type="InParanoid" id="A0A6P6XK62"/>
<dbReference type="RefSeq" id="XP_027193915.1">
    <property type="nucleotide sequence ID" value="XM_027338114.1"/>
</dbReference>
<dbReference type="InterPro" id="IPR004345">
    <property type="entry name" value="TB2_DP1_HVA22"/>
</dbReference>
<feature type="transmembrane region" description="Helical" evidence="6">
    <location>
        <begin position="39"/>
        <end position="69"/>
    </location>
</feature>
<evidence type="ECO:0000256" key="1">
    <source>
        <dbReference type="ARBA" id="ARBA00004141"/>
    </source>
</evidence>
<evidence type="ECO:0000256" key="3">
    <source>
        <dbReference type="ARBA" id="ARBA00022692"/>
    </source>
</evidence>
<dbReference type="GO" id="GO:0016020">
    <property type="term" value="C:membrane"/>
    <property type="evidence" value="ECO:0007669"/>
    <property type="project" value="UniProtKB-SubCell"/>
</dbReference>
<reference evidence="8" key="1">
    <citation type="submission" date="2025-08" db="UniProtKB">
        <authorList>
            <consortium name="RefSeq"/>
        </authorList>
    </citation>
    <scope>IDENTIFICATION</scope>
    <source>
        <strain evidence="8">Airmid</strain>
    </source>
</reference>
<evidence type="ECO:0000313" key="7">
    <source>
        <dbReference type="Proteomes" id="UP000515146"/>
    </source>
</evidence>
<feature type="transmembrane region" description="Helical" evidence="6">
    <location>
        <begin position="113"/>
        <end position="133"/>
    </location>
</feature>
<dbReference type="OrthoDB" id="434647at2759"/>
<evidence type="ECO:0000256" key="5">
    <source>
        <dbReference type="ARBA" id="ARBA00023136"/>
    </source>
</evidence>
<keyword evidence="4 6" id="KW-1133">Transmembrane helix</keyword>
<dbReference type="KEGG" id="dpte:113788645"/>
<dbReference type="AlphaFoldDB" id="A0A6P6XK62"/>
<dbReference type="OMA" id="IHWLNYW"/>
<keyword evidence="5 6" id="KW-0472">Membrane</keyword>
<evidence type="ECO:0000313" key="8">
    <source>
        <dbReference type="RefSeq" id="XP_027193915.1"/>
    </source>
</evidence>
<evidence type="ECO:0000256" key="2">
    <source>
        <dbReference type="ARBA" id="ARBA00008573"/>
    </source>
</evidence>
<organism evidence="7 8">
    <name type="scientific">Dermatophagoides pteronyssinus</name>
    <name type="common">European house dust mite</name>
    <dbReference type="NCBI Taxonomy" id="6956"/>
    <lineage>
        <taxon>Eukaryota</taxon>
        <taxon>Metazoa</taxon>
        <taxon>Ecdysozoa</taxon>
        <taxon>Arthropoda</taxon>
        <taxon>Chelicerata</taxon>
        <taxon>Arachnida</taxon>
        <taxon>Acari</taxon>
        <taxon>Acariformes</taxon>
        <taxon>Sarcoptiformes</taxon>
        <taxon>Astigmata</taxon>
        <taxon>Psoroptidia</taxon>
        <taxon>Analgoidea</taxon>
        <taxon>Pyroglyphidae</taxon>
        <taxon>Dermatophagoidinae</taxon>
        <taxon>Dermatophagoides</taxon>
    </lineage>
</organism>
<proteinExistence type="inferred from homology"/>
<keyword evidence="3 6" id="KW-0812">Transmembrane</keyword>
<protein>
    <recommendedName>
        <fullName evidence="6">Receptor expression-enhancing protein</fullName>
    </recommendedName>
</protein>
<evidence type="ECO:0000256" key="6">
    <source>
        <dbReference type="RuleBase" id="RU362006"/>
    </source>
</evidence>
<gene>
    <name evidence="8" type="primary">LOC113788645</name>
</gene>
<feature type="transmembrane region" description="Helical" evidence="6">
    <location>
        <begin position="90"/>
        <end position="107"/>
    </location>
</feature>